<dbReference type="GO" id="GO:0030687">
    <property type="term" value="C:preribosome, large subunit precursor"/>
    <property type="evidence" value="ECO:0007669"/>
    <property type="project" value="TreeGrafter"/>
</dbReference>
<feature type="compositionally biased region" description="Acidic residues" evidence="9">
    <location>
        <begin position="153"/>
        <end position="163"/>
    </location>
</feature>
<evidence type="ECO:0000256" key="4">
    <source>
        <dbReference type="ARBA" id="ARBA00022723"/>
    </source>
</evidence>
<evidence type="ECO:0000313" key="12">
    <source>
        <dbReference type="Proteomes" id="UP001283341"/>
    </source>
</evidence>
<dbReference type="GO" id="GO:0003676">
    <property type="term" value="F:nucleic acid binding"/>
    <property type="evidence" value="ECO:0007669"/>
    <property type="project" value="InterPro"/>
</dbReference>
<feature type="region of interest" description="Disordered" evidence="9">
    <location>
        <begin position="405"/>
        <end position="425"/>
    </location>
</feature>
<evidence type="ECO:0000256" key="2">
    <source>
        <dbReference type="ARBA" id="ARBA00022490"/>
    </source>
</evidence>
<dbReference type="GO" id="GO:0008270">
    <property type="term" value="F:zinc ion binding"/>
    <property type="evidence" value="ECO:0007669"/>
    <property type="project" value="UniProtKB-KW"/>
</dbReference>
<evidence type="ECO:0000259" key="10">
    <source>
        <dbReference type="PROSITE" id="PS00028"/>
    </source>
</evidence>
<dbReference type="Pfam" id="PF12756">
    <property type="entry name" value="zf-C2H2_2"/>
    <property type="match status" value="1"/>
</dbReference>
<dbReference type="InterPro" id="IPR003604">
    <property type="entry name" value="Matrin/U1-like-C_Znf_C2H2"/>
</dbReference>
<feature type="region of interest" description="Disordered" evidence="9">
    <location>
        <begin position="325"/>
        <end position="386"/>
    </location>
</feature>
<keyword evidence="2" id="KW-0963">Cytoplasm</keyword>
<keyword evidence="7" id="KW-0862">Zinc</keyword>
<gene>
    <name evidence="11" type="ORF">B0H66DRAFT_276216</name>
</gene>
<evidence type="ECO:0000256" key="3">
    <source>
        <dbReference type="ARBA" id="ARBA00022517"/>
    </source>
</evidence>
<feature type="domain" description="C2H2-type" evidence="10">
    <location>
        <begin position="93"/>
        <end position="115"/>
    </location>
</feature>
<feature type="domain" description="C2H2-type" evidence="10">
    <location>
        <begin position="28"/>
        <end position="50"/>
    </location>
</feature>
<keyword evidence="4" id="KW-0479">Metal-binding</keyword>
<keyword evidence="6 11" id="KW-0863">Zinc-finger</keyword>
<evidence type="ECO:0000256" key="7">
    <source>
        <dbReference type="ARBA" id="ARBA00022833"/>
    </source>
</evidence>
<feature type="compositionally biased region" description="Polar residues" evidence="9">
    <location>
        <begin position="136"/>
        <end position="152"/>
    </location>
</feature>
<reference evidence="11" key="2">
    <citation type="submission" date="2023-06" db="EMBL/GenBank/DDBJ databases">
        <authorList>
            <consortium name="Lawrence Berkeley National Laboratory"/>
            <person name="Haridas S."/>
            <person name="Hensen N."/>
            <person name="Bonometti L."/>
            <person name="Westerberg I."/>
            <person name="Brannstrom I.O."/>
            <person name="Guillou S."/>
            <person name="Cros-Aarteil S."/>
            <person name="Calhoun S."/>
            <person name="Kuo A."/>
            <person name="Mondo S."/>
            <person name="Pangilinan J."/>
            <person name="Riley R."/>
            <person name="Labutti K."/>
            <person name="Andreopoulos B."/>
            <person name="Lipzen A."/>
            <person name="Chen C."/>
            <person name="Yanf M."/>
            <person name="Daum C."/>
            <person name="Ng V."/>
            <person name="Clum A."/>
            <person name="Steindorff A."/>
            <person name="Ohm R."/>
            <person name="Martin F."/>
            <person name="Silar P."/>
            <person name="Natvig D."/>
            <person name="Lalanne C."/>
            <person name="Gautier V."/>
            <person name="Ament-Velasquez S.L."/>
            <person name="Kruys A."/>
            <person name="Hutchinson M.I."/>
            <person name="Powell A.J."/>
            <person name="Barry K."/>
            <person name="Miller A.N."/>
            <person name="Grigoriev I.V."/>
            <person name="Debuchy R."/>
            <person name="Gladieux P."/>
            <person name="Thoren M.H."/>
            <person name="Johannesson H."/>
        </authorList>
    </citation>
    <scope>NUCLEOTIDE SEQUENCE</scope>
    <source>
        <strain evidence="11">CBS 118394</strain>
    </source>
</reference>
<evidence type="ECO:0000256" key="8">
    <source>
        <dbReference type="ARBA" id="ARBA00034126"/>
    </source>
</evidence>
<evidence type="ECO:0000256" key="1">
    <source>
        <dbReference type="ARBA" id="ARBA00004496"/>
    </source>
</evidence>
<dbReference type="PROSITE" id="PS00028">
    <property type="entry name" value="ZINC_FINGER_C2H2_1"/>
    <property type="match status" value="2"/>
</dbReference>
<dbReference type="InterPro" id="IPR013087">
    <property type="entry name" value="Znf_C2H2_type"/>
</dbReference>
<comment type="caution">
    <text evidence="11">The sequence shown here is derived from an EMBL/GenBank/DDBJ whole genome shotgun (WGS) entry which is preliminary data.</text>
</comment>
<dbReference type="InterPro" id="IPR036236">
    <property type="entry name" value="Znf_C2H2_sf"/>
</dbReference>
<proteinExistence type="inferred from homology"/>
<accession>A0AAE0I0K0</accession>
<dbReference type="SMART" id="SM00355">
    <property type="entry name" value="ZnF_C2H2"/>
    <property type="match status" value="4"/>
</dbReference>
<dbReference type="AlphaFoldDB" id="A0AAE0I0K0"/>
<feature type="region of interest" description="Disordered" evidence="9">
    <location>
        <begin position="484"/>
        <end position="515"/>
    </location>
</feature>
<dbReference type="SUPFAM" id="SSF57667">
    <property type="entry name" value="beta-beta-alpha zinc fingers"/>
    <property type="match status" value="2"/>
</dbReference>
<feature type="compositionally biased region" description="Low complexity" evidence="9">
    <location>
        <begin position="201"/>
        <end position="220"/>
    </location>
</feature>
<dbReference type="Proteomes" id="UP001283341">
    <property type="component" value="Unassembled WGS sequence"/>
</dbReference>
<organism evidence="11 12">
    <name type="scientific">Apodospora peruviana</name>
    <dbReference type="NCBI Taxonomy" id="516989"/>
    <lineage>
        <taxon>Eukaryota</taxon>
        <taxon>Fungi</taxon>
        <taxon>Dikarya</taxon>
        <taxon>Ascomycota</taxon>
        <taxon>Pezizomycotina</taxon>
        <taxon>Sordariomycetes</taxon>
        <taxon>Sordariomycetidae</taxon>
        <taxon>Sordariales</taxon>
        <taxon>Lasiosphaeriaceae</taxon>
        <taxon>Apodospora</taxon>
    </lineage>
</organism>
<dbReference type="PANTHER" id="PTHR13182">
    <property type="entry name" value="ZINC FINGER PROTEIN 622"/>
    <property type="match status" value="1"/>
</dbReference>
<comment type="subcellular location">
    <subcellularLocation>
        <location evidence="1">Cytoplasm</location>
    </subcellularLocation>
</comment>
<evidence type="ECO:0000256" key="9">
    <source>
        <dbReference type="SAM" id="MobiDB-lite"/>
    </source>
</evidence>
<dbReference type="InterPro" id="IPR040025">
    <property type="entry name" value="Znf622/Rei1/Reh1"/>
</dbReference>
<feature type="compositionally biased region" description="Acidic residues" evidence="9">
    <location>
        <begin position="327"/>
        <end position="341"/>
    </location>
</feature>
<evidence type="ECO:0000256" key="5">
    <source>
        <dbReference type="ARBA" id="ARBA00022737"/>
    </source>
</evidence>
<dbReference type="Pfam" id="PF12874">
    <property type="entry name" value="zf-met"/>
    <property type="match status" value="1"/>
</dbReference>
<dbReference type="Gene3D" id="3.30.160.60">
    <property type="entry name" value="Classic Zinc Finger"/>
    <property type="match status" value="1"/>
</dbReference>
<feature type="region of interest" description="Disordered" evidence="9">
    <location>
        <begin position="124"/>
        <end position="220"/>
    </location>
</feature>
<evidence type="ECO:0000313" key="11">
    <source>
        <dbReference type="EMBL" id="KAK3316064.1"/>
    </source>
</evidence>
<feature type="compositionally biased region" description="Acidic residues" evidence="9">
    <location>
        <begin position="485"/>
        <end position="499"/>
    </location>
</feature>
<dbReference type="InterPro" id="IPR041661">
    <property type="entry name" value="ZN622/Rei1/Reh1_Znf-C2H2"/>
</dbReference>
<keyword evidence="5" id="KW-0677">Repeat</keyword>
<sequence length="581" mass="64650">MATIAANRSAPANDVINIDVGASHPYTCNTCQVAFRNSDLQKGHMRSDWHRYNLKRRVASLPPISSEVFAEKVLQARANTAAQADKAGFEKACEACQKTYYSENSYRNHIGSAKHKARLAATLSRPNGKVDDEASSMMSSTFSLGEPANTSDVDSDAEEEFNEVVESLKKTGLHDRKSPVNRPSNPHLSAAGQHKEEHLVSETSNPTTPSEATPTPTTTAAPGVSLKKCLFCNYESPTPPLNALHMERIHGMFIPEKQYLVDLEGLLASLQERVFELHECLHCGKVKANAFAVQTHMRDKGHCQIPYTTEDEQIEIGEFYDFRSTYSDEDGGSDDEDESMDEGGKAANGGAKLGAKRPSKTSGENVEAMQEDDGWETDSSASSLDSDDLHAVPAEQHYHQYERLDKHPHHSRDDPRAHHQRDGWHAHNRKPAHAVFYDDYELHLPSGKSVGHRSLNRYFRQNLHSHPSPEERAERLAIQAAEAENAMDVDSDSEEDGEGEGGRQQQVARLRDQRAHGRALVNRATRGLANGVADPNSQDLRRIVLKGKKKEFAGQRHKDVHVSKRYFKEKHQNSASWSLSI</sequence>
<dbReference type="GO" id="GO:0005737">
    <property type="term" value="C:cytoplasm"/>
    <property type="evidence" value="ECO:0007669"/>
    <property type="project" value="UniProtKB-SubCell"/>
</dbReference>
<dbReference type="SMART" id="SM00451">
    <property type="entry name" value="ZnF_U1"/>
    <property type="match status" value="2"/>
</dbReference>
<name>A0AAE0I0K0_9PEZI</name>
<dbReference type="EMBL" id="JAUEDM010000005">
    <property type="protein sequence ID" value="KAK3316064.1"/>
    <property type="molecule type" value="Genomic_DNA"/>
</dbReference>
<protein>
    <submittedName>
        <fullName evidence="11">C2H2 type zinc-finger-domain-containing protein</fullName>
    </submittedName>
</protein>
<dbReference type="GO" id="GO:0042273">
    <property type="term" value="P:ribosomal large subunit biogenesis"/>
    <property type="evidence" value="ECO:0007669"/>
    <property type="project" value="UniProtKB-ARBA"/>
</dbReference>
<dbReference type="PANTHER" id="PTHR13182:SF8">
    <property type="entry name" value="CYTOPLASMIC 60S SUBUNIT BIOGENESIS FACTOR ZNF622"/>
    <property type="match status" value="1"/>
</dbReference>
<feature type="compositionally biased region" description="Basic and acidic residues" evidence="9">
    <location>
        <begin position="166"/>
        <end position="178"/>
    </location>
</feature>
<evidence type="ECO:0000256" key="6">
    <source>
        <dbReference type="ARBA" id="ARBA00022771"/>
    </source>
</evidence>
<keyword evidence="12" id="KW-1185">Reference proteome</keyword>
<comment type="similarity">
    <text evidence="8">Belongs to the REI1 family.</text>
</comment>
<keyword evidence="3" id="KW-0690">Ribosome biogenesis</keyword>
<reference evidence="11" key="1">
    <citation type="journal article" date="2023" name="Mol. Phylogenet. Evol.">
        <title>Genome-scale phylogeny and comparative genomics of the fungal order Sordariales.</title>
        <authorList>
            <person name="Hensen N."/>
            <person name="Bonometti L."/>
            <person name="Westerberg I."/>
            <person name="Brannstrom I.O."/>
            <person name="Guillou S."/>
            <person name="Cros-Aarteil S."/>
            <person name="Calhoun S."/>
            <person name="Haridas S."/>
            <person name="Kuo A."/>
            <person name="Mondo S."/>
            <person name="Pangilinan J."/>
            <person name="Riley R."/>
            <person name="LaButti K."/>
            <person name="Andreopoulos B."/>
            <person name="Lipzen A."/>
            <person name="Chen C."/>
            <person name="Yan M."/>
            <person name="Daum C."/>
            <person name="Ng V."/>
            <person name="Clum A."/>
            <person name="Steindorff A."/>
            <person name="Ohm R.A."/>
            <person name="Martin F."/>
            <person name="Silar P."/>
            <person name="Natvig D.O."/>
            <person name="Lalanne C."/>
            <person name="Gautier V."/>
            <person name="Ament-Velasquez S.L."/>
            <person name="Kruys A."/>
            <person name="Hutchinson M.I."/>
            <person name="Powell A.J."/>
            <person name="Barry K."/>
            <person name="Miller A.N."/>
            <person name="Grigoriev I.V."/>
            <person name="Debuchy R."/>
            <person name="Gladieux P."/>
            <person name="Hiltunen Thoren M."/>
            <person name="Johannesson H."/>
        </authorList>
    </citation>
    <scope>NUCLEOTIDE SEQUENCE</scope>
    <source>
        <strain evidence="11">CBS 118394</strain>
    </source>
</reference>